<keyword evidence="2" id="KW-1185">Reference proteome</keyword>
<protein>
    <submittedName>
        <fullName evidence="1">Uncharacterized protein</fullName>
    </submittedName>
</protein>
<evidence type="ECO:0000313" key="2">
    <source>
        <dbReference type="Proteomes" id="UP000265520"/>
    </source>
</evidence>
<evidence type="ECO:0000313" key="1">
    <source>
        <dbReference type="EMBL" id="MCI42998.1"/>
    </source>
</evidence>
<accession>A0A392S2A9</accession>
<dbReference type="Proteomes" id="UP000265520">
    <property type="component" value="Unassembled WGS sequence"/>
</dbReference>
<reference evidence="1 2" key="1">
    <citation type="journal article" date="2018" name="Front. Plant Sci.">
        <title>Red Clover (Trifolium pratense) and Zigzag Clover (T. medium) - A Picture of Genomic Similarities and Differences.</title>
        <authorList>
            <person name="Dluhosova J."/>
            <person name="Istvanek J."/>
            <person name="Nedelnik J."/>
            <person name="Repkova J."/>
        </authorList>
    </citation>
    <scope>NUCLEOTIDE SEQUENCE [LARGE SCALE GENOMIC DNA]</scope>
    <source>
        <strain evidence="2">cv. 10/8</strain>
        <tissue evidence="1">Leaf</tissue>
    </source>
</reference>
<dbReference type="EMBL" id="LXQA010311848">
    <property type="protein sequence ID" value="MCI42998.1"/>
    <property type="molecule type" value="Genomic_DNA"/>
</dbReference>
<name>A0A392S2A9_9FABA</name>
<comment type="caution">
    <text evidence="1">The sequence shown here is derived from an EMBL/GenBank/DDBJ whole genome shotgun (WGS) entry which is preliminary data.</text>
</comment>
<sequence length="49" mass="5501">MPRNQGQPEYRPDDPMLNFSIHDFDLDDVPLHMQNFDPIGQASGSSGGR</sequence>
<proteinExistence type="predicted"/>
<dbReference type="AlphaFoldDB" id="A0A392S2A9"/>
<organism evidence="1 2">
    <name type="scientific">Trifolium medium</name>
    <dbReference type="NCBI Taxonomy" id="97028"/>
    <lineage>
        <taxon>Eukaryota</taxon>
        <taxon>Viridiplantae</taxon>
        <taxon>Streptophyta</taxon>
        <taxon>Embryophyta</taxon>
        <taxon>Tracheophyta</taxon>
        <taxon>Spermatophyta</taxon>
        <taxon>Magnoliopsida</taxon>
        <taxon>eudicotyledons</taxon>
        <taxon>Gunneridae</taxon>
        <taxon>Pentapetalae</taxon>
        <taxon>rosids</taxon>
        <taxon>fabids</taxon>
        <taxon>Fabales</taxon>
        <taxon>Fabaceae</taxon>
        <taxon>Papilionoideae</taxon>
        <taxon>50 kb inversion clade</taxon>
        <taxon>NPAAA clade</taxon>
        <taxon>Hologalegina</taxon>
        <taxon>IRL clade</taxon>
        <taxon>Trifolieae</taxon>
        <taxon>Trifolium</taxon>
    </lineage>
</organism>